<evidence type="ECO:0000256" key="2">
    <source>
        <dbReference type="SAM" id="Phobius"/>
    </source>
</evidence>
<feature type="transmembrane region" description="Helical" evidence="2">
    <location>
        <begin position="781"/>
        <end position="800"/>
    </location>
</feature>
<protein>
    <recommendedName>
        <fullName evidence="3">Tyrosine-protein kinase ephrin type A/B receptor-like domain-containing protein</fullName>
    </recommendedName>
</protein>
<dbReference type="AlphaFoldDB" id="A0A9W7AB98"/>
<feature type="transmembrane region" description="Helical" evidence="2">
    <location>
        <begin position="820"/>
        <end position="838"/>
    </location>
</feature>
<dbReference type="SUPFAM" id="SSF57184">
    <property type="entry name" value="Growth factor receptor domain"/>
    <property type="match status" value="1"/>
</dbReference>
<evidence type="ECO:0000313" key="4">
    <source>
        <dbReference type="EMBL" id="GMH67151.1"/>
    </source>
</evidence>
<reference evidence="5" key="1">
    <citation type="journal article" date="2023" name="Commun. Biol.">
        <title>Genome analysis of Parmales, the sister group of diatoms, reveals the evolutionary specialization of diatoms from phago-mixotrophs to photoautotrophs.</title>
        <authorList>
            <person name="Ban H."/>
            <person name="Sato S."/>
            <person name="Yoshikawa S."/>
            <person name="Yamada K."/>
            <person name="Nakamura Y."/>
            <person name="Ichinomiya M."/>
            <person name="Sato N."/>
            <person name="Blanc-Mathieu R."/>
            <person name="Endo H."/>
            <person name="Kuwata A."/>
            <person name="Ogata H."/>
        </authorList>
    </citation>
    <scope>NUCLEOTIDE SEQUENCE [LARGE SCALE GENOMIC DNA]</scope>
    <source>
        <strain evidence="5">NIES 3700</strain>
    </source>
</reference>
<gene>
    <name evidence="4" type="ORF">TrLO_g1861</name>
</gene>
<keyword evidence="5" id="KW-1185">Reference proteome</keyword>
<keyword evidence="2" id="KW-1133">Transmembrane helix</keyword>
<dbReference type="EMBL" id="BRXW01000569">
    <property type="protein sequence ID" value="GMH67151.1"/>
    <property type="molecule type" value="Genomic_DNA"/>
</dbReference>
<dbReference type="InterPro" id="IPR009030">
    <property type="entry name" value="Growth_fac_rcpt_cys_sf"/>
</dbReference>
<dbReference type="OrthoDB" id="195406at2759"/>
<comment type="caution">
    <text evidence="4">The sequence shown here is derived from an EMBL/GenBank/DDBJ whole genome shotgun (WGS) entry which is preliminary data.</text>
</comment>
<feature type="domain" description="Tyrosine-protein kinase ephrin type A/B receptor-like" evidence="3">
    <location>
        <begin position="451"/>
        <end position="510"/>
    </location>
</feature>
<organism evidence="4 5">
    <name type="scientific">Triparma laevis f. longispina</name>
    <dbReference type="NCBI Taxonomy" id="1714387"/>
    <lineage>
        <taxon>Eukaryota</taxon>
        <taxon>Sar</taxon>
        <taxon>Stramenopiles</taxon>
        <taxon>Ochrophyta</taxon>
        <taxon>Bolidophyceae</taxon>
        <taxon>Parmales</taxon>
        <taxon>Triparmaceae</taxon>
        <taxon>Triparma</taxon>
    </lineage>
</organism>
<keyword evidence="2" id="KW-0812">Transmembrane</keyword>
<accession>A0A9W7AB98</accession>
<feature type="transmembrane region" description="Helical" evidence="2">
    <location>
        <begin position="1067"/>
        <end position="1088"/>
    </location>
</feature>
<dbReference type="Proteomes" id="UP001165122">
    <property type="component" value="Unassembled WGS sequence"/>
</dbReference>
<dbReference type="InterPro" id="IPR011641">
    <property type="entry name" value="Tyr-kin_ephrin_A/B_rcpt-like"/>
</dbReference>
<evidence type="ECO:0000313" key="5">
    <source>
        <dbReference type="Proteomes" id="UP001165122"/>
    </source>
</evidence>
<feature type="transmembrane region" description="Helical" evidence="2">
    <location>
        <begin position="632"/>
        <end position="653"/>
    </location>
</feature>
<dbReference type="PANTHER" id="PTHR11319">
    <property type="entry name" value="G PROTEIN-COUPLED RECEPTOR-RELATED"/>
    <property type="match status" value="1"/>
</dbReference>
<feature type="transmembrane region" description="Helical" evidence="2">
    <location>
        <begin position="897"/>
        <end position="919"/>
    </location>
</feature>
<feature type="coiled-coil region" evidence="1">
    <location>
        <begin position="666"/>
        <end position="702"/>
    </location>
</feature>
<sequence>MAGTGPPTTAATGTITLDCPDYLMSPTGTDGFCECPKGYYAQGTQCHTCGEGVYCPTKGLSDQSEKVDCPFKMEKMITTGNETSWSINQCICPGTMIMTDESTRECKCPPGTYTEEDLSTGLMECTACPADSFQSDNNKENSCTECSSNEGVNDKNTHTDGATGSTSSSACICTESTMTRSGTSDGKCGCPAGYSFQCTGSGPSETCSCQPCSVGSFKDHVSSNTDEQCQRCTDTSSGGDVFTNTTSKGSTSRDDCSCYDDHHIDITGSCGCKPGYYWNVPASSCTECAVNYFHETSDVPSFTEDPETGEISFESDDECRACTSYDPNSWTNGTVGVTNRTTGCVCIDSNMKKMDDGMCGCKPGYFYVPSTGTENPSCEACPVDYYKSHTSLDEECSSCLVLDEHSFTNGTTGIGSEDGCICHTEYGFHHDPNYDLESSSSHFGPCVCGPGTYYSAGTLTCEKCEIGTYQPDHVSITTCESCEDANEALHFPGISGAVTISTGAETPTQCVCYKHYFDAAHVCMACMVGMSCDYDSETSDANDYGFTVENLNIEAGYWRPYNDSTFVYECLHPESCVGNVNSTETESFGGALCMHGHTGAYCDVCIHNATHEYAKDAKTGECIRCDADAHGIAMMIAIIGFTIFVAIFCYVTYRTAVNVASTASSTEGMTKEEKELEAERKIAEAKGKITEMKSKMDAIKAKKEKYMAMVNKARAAYKSARTPLKILVSFSQIVSGLPQTLDMKFPTAFTDILHSINFVNVDVGGMAAQSCLMVPDFYQELVAMTMGPIIAGGTLVIIFFACTLTRDPFFMTIGEEVFKLFLLGTYLVMPGATVKIFTTFRCDEKIVLDGVGEMQSENNGHYGMHLIADYKRKCYDSYIDSDGEIVKGDIDPQYAFYFWYAIVMIFIFPIGITSLYSIILYRNRHTIDPGQDQLAIIFGGSDGEEKALKAAIEIRDDGPHSKNHKKYAFLYEAYEPKIWWFEIFECFRRLSLTAGLIMLRPGTAIQISTSMVLCLISMRVYAYAQPYISDRDDILAEIMQWQIFFTMFGSLLMKVDLTDEGADKDMFGTLLLFVNAVGPSMLVCNSIYNGDMKAKLFGKIAKMKGQLEKAQKFLFCFKGRIGAVITMIEEKESGVESELGKKRGQRPDKYGVESTLKEWQSAKEGEERKKRLKEEAVEALLTSKLVSAYPAAYMKFPTK</sequence>
<dbReference type="SMART" id="SM01411">
    <property type="entry name" value="Ephrin_rec_like"/>
    <property type="match status" value="6"/>
</dbReference>
<evidence type="ECO:0000256" key="1">
    <source>
        <dbReference type="SAM" id="Coils"/>
    </source>
</evidence>
<keyword evidence="2" id="KW-0472">Membrane</keyword>
<name>A0A9W7AB98_9STRA</name>
<evidence type="ECO:0000259" key="3">
    <source>
        <dbReference type="Pfam" id="PF07699"/>
    </source>
</evidence>
<proteinExistence type="predicted"/>
<dbReference type="PANTHER" id="PTHR11319:SF35">
    <property type="entry name" value="OUTER MEMBRANE PROTEIN PMPC-RELATED"/>
    <property type="match status" value="1"/>
</dbReference>
<keyword evidence="1" id="KW-0175">Coiled coil</keyword>
<dbReference type="CDD" id="cd00185">
    <property type="entry name" value="TNFRSF"/>
    <property type="match status" value="1"/>
</dbReference>
<feature type="transmembrane region" description="Helical" evidence="2">
    <location>
        <begin position="1004"/>
        <end position="1022"/>
    </location>
</feature>
<dbReference type="Pfam" id="PF07699">
    <property type="entry name" value="Ephrin_rec_like"/>
    <property type="match status" value="1"/>
</dbReference>